<dbReference type="InterPro" id="IPR014729">
    <property type="entry name" value="Rossmann-like_a/b/a_fold"/>
</dbReference>
<comment type="subcellular location">
    <subcellularLocation>
        <location evidence="8">Cytoplasm</location>
    </subcellularLocation>
</comment>
<dbReference type="SUPFAM" id="SSF52374">
    <property type="entry name" value="Nucleotidylyl transferase"/>
    <property type="match status" value="1"/>
</dbReference>
<comment type="subunit">
    <text evidence="8">Homodimer.</text>
</comment>
<comment type="caution">
    <text evidence="10">The sequence shown here is derived from an EMBL/GenBank/DDBJ whole genome shotgun (WGS) entry which is preliminary data.</text>
</comment>
<sequence length="299" mass="31578">MATSATAASPRPRSPDDGEPELAQSRAELDSLLDASPLAANATRAVVMTMGALHAGHAELIRTARARADQLIVTIFVNPLQFGPREDLSRYPRTLDADLRLCGREGVDIVFAPPIVHETPPLVRVSAGPLGEILEGASRPGHFDGVLTIVATLLHLTRPHLAFFGKKDAQQIVLVRRMVHDLAFPTEIVAVSTVRAPDGLALSSRNAYLTTHQRGSALALPRALAVGVSVADEGADVVLAAASEVLAAEPGVRVDYLRLASPDDLAPVRIGQALLLVAARVGTTRLIDNIELTLPGEDG</sequence>
<gene>
    <name evidence="8" type="primary">panC</name>
    <name evidence="10" type="ORF">FrCorBMG51_06240</name>
</gene>
<feature type="binding site" evidence="8">
    <location>
        <begin position="165"/>
        <end position="168"/>
    </location>
    <ligand>
        <name>ATP</name>
        <dbReference type="ChEBI" id="CHEBI:30616"/>
    </ligand>
</feature>
<feature type="active site" description="Proton donor" evidence="8">
    <location>
        <position position="57"/>
    </location>
</feature>
<feature type="binding site" evidence="8">
    <location>
        <position position="194"/>
    </location>
    <ligand>
        <name>ATP</name>
        <dbReference type="ChEBI" id="CHEBI:30616"/>
    </ligand>
</feature>
<evidence type="ECO:0000313" key="10">
    <source>
        <dbReference type="EMBL" id="KLL12283.1"/>
    </source>
</evidence>
<dbReference type="InterPro" id="IPR004821">
    <property type="entry name" value="Cyt_trans-like"/>
</dbReference>
<accession>A0ABR5F6I5</accession>
<dbReference type="Gene3D" id="3.40.50.620">
    <property type="entry name" value="HUPs"/>
    <property type="match status" value="1"/>
</dbReference>
<dbReference type="PANTHER" id="PTHR21299">
    <property type="entry name" value="CYTIDYLATE KINASE/PANTOATE-BETA-ALANINE LIGASE"/>
    <property type="match status" value="1"/>
</dbReference>
<evidence type="ECO:0000256" key="6">
    <source>
        <dbReference type="ARBA" id="ARBA00022840"/>
    </source>
</evidence>
<feature type="binding site" evidence="8">
    <location>
        <begin position="202"/>
        <end position="205"/>
    </location>
    <ligand>
        <name>ATP</name>
        <dbReference type="ChEBI" id="CHEBI:30616"/>
    </ligand>
</feature>
<dbReference type="HAMAP" id="MF_00158">
    <property type="entry name" value="PanC"/>
    <property type="match status" value="1"/>
</dbReference>
<keyword evidence="8" id="KW-0963">Cytoplasm</keyword>
<evidence type="ECO:0000256" key="9">
    <source>
        <dbReference type="SAM" id="MobiDB-lite"/>
    </source>
</evidence>
<evidence type="ECO:0000313" key="11">
    <source>
        <dbReference type="Proteomes" id="UP000035425"/>
    </source>
</evidence>
<feature type="region of interest" description="Disordered" evidence="9">
    <location>
        <begin position="1"/>
        <end position="22"/>
    </location>
</feature>
<evidence type="ECO:0000256" key="1">
    <source>
        <dbReference type="ARBA" id="ARBA00004990"/>
    </source>
</evidence>
<dbReference type="CDD" id="cd00560">
    <property type="entry name" value="PanC"/>
    <property type="match status" value="1"/>
</dbReference>
<dbReference type="Proteomes" id="UP000035425">
    <property type="component" value="Unassembled WGS sequence"/>
</dbReference>
<keyword evidence="6 8" id="KW-0067">ATP-binding</keyword>
<name>A0ABR5F6I5_9ACTN</name>
<dbReference type="Gene3D" id="3.30.1300.10">
    <property type="entry name" value="Pantoate-beta-alanine ligase, C-terminal domain"/>
    <property type="match status" value="1"/>
</dbReference>
<dbReference type="NCBIfam" id="TIGR00018">
    <property type="entry name" value="panC"/>
    <property type="match status" value="1"/>
</dbReference>
<keyword evidence="5 8" id="KW-0547">Nucleotide-binding</keyword>
<comment type="catalytic activity">
    <reaction evidence="7 8">
        <text>(R)-pantoate + beta-alanine + ATP = (R)-pantothenate + AMP + diphosphate + H(+)</text>
        <dbReference type="Rhea" id="RHEA:10912"/>
        <dbReference type="ChEBI" id="CHEBI:15378"/>
        <dbReference type="ChEBI" id="CHEBI:15980"/>
        <dbReference type="ChEBI" id="CHEBI:29032"/>
        <dbReference type="ChEBI" id="CHEBI:30616"/>
        <dbReference type="ChEBI" id="CHEBI:33019"/>
        <dbReference type="ChEBI" id="CHEBI:57966"/>
        <dbReference type="ChEBI" id="CHEBI:456215"/>
        <dbReference type="EC" id="6.3.2.1"/>
    </reaction>
</comment>
<keyword evidence="4 8" id="KW-0566">Pantothenate biosynthesis</keyword>
<comment type="similarity">
    <text evidence="2 8">Belongs to the pantothenate synthetase family.</text>
</comment>
<protein>
    <recommendedName>
        <fullName evidence="8">Pantothenate synthetase</fullName>
        <shortName evidence="8">PS</shortName>
        <ecNumber evidence="8">6.3.2.1</ecNumber>
    </recommendedName>
    <alternativeName>
        <fullName evidence="8">Pantoate--beta-alanine ligase</fullName>
    </alternativeName>
    <alternativeName>
        <fullName evidence="8">Pantoate-activating enzyme</fullName>
    </alternativeName>
</protein>
<comment type="miscellaneous">
    <text evidence="8">The reaction proceeds by a bi uni uni bi ping pong mechanism.</text>
</comment>
<dbReference type="NCBIfam" id="TIGR00125">
    <property type="entry name" value="cyt_tran_rel"/>
    <property type="match status" value="1"/>
</dbReference>
<organism evidence="10 11">
    <name type="scientific">Protofrankia coriariae</name>
    <dbReference type="NCBI Taxonomy" id="1562887"/>
    <lineage>
        <taxon>Bacteria</taxon>
        <taxon>Bacillati</taxon>
        <taxon>Actinomycetota</taxon>
        <taxon>Actinomycetes</taxon>
        <taxon>Frankiales</taxon>
        <taxon>Frankiaceae</taxon>
        <taxon>Protofrankia</taxon>
    </lineage>
</organism>
<keyword evidence="11" id="KW-1185">Reference proteome</keyword>
<comment type="function">
    <text evidence="8">Catalyzes the condensation of pantoate with beta-alanine in an ATP-dependent reaction via a pantoyl-adenylate intermediate.</text>
</comment>
<evidence type="ECO:0000256" key="5">
    <source>
        <dbReference type="ARBA" id="ARBA00022741"/>
    </source>
</evidence>
<dbReference type="EC" id="6.3.2.1" evidence="8"/>
<evidence type="ECO:0000256" key="2">
    <source>
        <dbReference type="ARBA" id="ARBA00009256"/>
    </source>
</evidence>
<dbReference type="Pfam" id="PF02569">
    <property type="entry name" value="Pantoate_ligase"/>
    <property type="match status" value="1"/>
</dbReference>
<dbReference type="EMBL" id="JWIO01000006">
    <property type="protein sequence ID" value="KLL12283.1"/>
    <property type="molecule type" value="Genomic_DNA"/>
</dbReference>
<feature type="binding site" evidence="8">
    <location>
        <position position="171"/>
    </location>
    <ligand>
        <name>(R)-pantoate</name>
        <dbReference type="ChEBI" id="CHEBI:15980"/>
    </ligand>
</feature>
<keyword evidence="3 8" id="KW-0436">Ligase</keyword>
<feature type="binding site" evidence="8">
    <location>
        <position position="81"/>
    </location>
    <ligand>
        <name>(R)-pantoate</name>
        <dbReference type="ChEBI" id="CHEBI:15980"/>
    </ligand>
</feature>
<feature type="binding site" evidence="8">
    <location>
        <position position="81"/>
    </location>
    <ligand>
        <name>beta-alanine</name>
        <dbReference type="ChEBI" id="CHEBI:57966"/>
    </ligand>
</feature>
<reference evidence="10 11" key="1">
    <citation type="submission" date="2014-12" db="EMBL/GenBank/DDBJ databases">
        <title>Frankia sp. BMG5.1 draft genome.</title>
        <authorList>
            <person name="Gtari M."/>
            <person name="Ghodhbane-Gtari F."/>
            <person name="Nouioui I."/>
            <person name="Ktari A."/>
            <person name="Hezbri K."/>
            <person name="Mimouni W."/>
            <person name="Sbissi I."/>
            <person name="Ayari A."/>
            <person name="Yamanaka T."/>
            <person name="Normand P."/>
            <person name="Tisa L.S."/>
            <person name="Boudabous A."/>
        </authorList>
    </citation>
    <scope>NUCLEOTIDE SEQUENCE [LARGE SCALE GENOMIC DNA]</scope>
    <source>
        <strain evidence="10 11">BMG5.1</strain>
    </source>
</reference>
<evidence type="ECO:0000256" key="7">
    <source>
        <dbReference type="ARBA" id="ARBA00048258"/>
    </source>
</evidence>
<dbReference type="InterPro" id="IPR003721">
    <property type="entry name" value="Pantoate_ligase"/>
</dbReference>
<feature type="binding site" evidence="8">
    <location>
        <begin position="50"/>
        <end position="57"/>
    </location>
    <ligand>
        <name>ATP</name>
        <dbReference type="ChEBI" id="CHEBI:30616"/>
    </ligand>
</feature>
<proteinExistence type="inferred from homology"/>
<evidence type="ECO:0000256" key="4">
    <source>
        <dbReference type="ARBA" id="ARBA00022655"/>
    </source>
</evidence>
<evidence type="ECO:0000256" key="8">
    <source>
        <dbReference type="HAMAP-Rule" id="MF_00158"/>
    </source>
</evidence>
<dbReference type="RefSeq" id="WP_047222119.1">
    <property type="nucleotide sequence ID" value="NZ_JWIO01000006.1"/>
</dbReference>
<comment type="pathway">
    <text evidence="1 8">Cofactor biosynthesis; (R)-pantothenate biosynthesis; (R)-pantothenate from (R)-pantoate and beta-alanine: step 1/1.</text>
</comment>
<evidence type="ECO:0000256" key="3">
    <source>
        <dbReference type="ARBA" id="ARBA00022598"/>
    </source>
</evidence>
<dbReference type="InterPro" id="IPR042176">
    <property type="entry name" value="Pantoate_ligase_C"/>
</dbReference>
<dbReference type="PANTHER" id="PTHR21299:SF1">
    <property type="entry name" value="PANTOATE--BETA-ALANINE LIGASE"/>
    <property type="match status" value="1"/>
</dbReference>